<evidence type="ECO:0000313" key="3">
    <source>
        <dbReference type="Proteomes" id="UP000053660"/>
    </source>
</evidence>
<sequence length="138" mass="15996">MLRTFQEKESLTRQHRNAMATSEDLRRQLEAAESAADGLAERLKRAQSDVENWKRKHEEVVQEAKNDILNERKRTSEKLAAFQADNARREAKRGASETERDQLREELARTQVQLDRALNTIRELEGSVQSQVALLLHF</sequence>
<organism evidence="2 3">
    <name type="scientific">Oesophagostomum dentatum</name>
    <name type="common">Nodular worm</name>
    <dbReference type="NCBI Taxonomy" id="61180"/>
    <lineage>
        <taxon>Eukaryota</taxon>
        <taxon>Metazoa</taxon>
        <taxon>Ecdysozoa</taxon>
        <taxon>Nematoda</taxon>
        <taxon>Chromadorea</taxon>
        <taxon>Rhabditida</taxon>
        <taxon>Rhabditina</taxon>
        <taxon>Rhabditomorpha</taxon>
        <taxon>Strongyloidea</taxon>
        <taxon>Strongylidae</taxon>
        <taxon>Oesophagostomum</taxon>
    </lineage>
</organism>
<evidence type="ECO:0000256" key="1">
    <source>
        <dbReference type="SAM" id="MobiDB-lite"/>
    </source>
</evidence>
<proteinExistence type="predicted"/>
<keyword evidence="3" id="KW-1185">Reference proteome</keyword>
<dbReference type="OrthoDB" id="312459at2759"/>
<gene>
    <name evidence="2" type="ORF">OESDEN_23555</name>
</gene>
<name>A0A0B1S0T1_OESDE</name>
<evidence type="ECO:0000313" key="2">
    <source>
        <dbReference type="EMBL" id="KHJ76825.1"/>
    </source>
</evidence>
<feature type="region of interest" description="Disordered" evidence="1">
    <location>
        <begin position="1"/>
        <end position="23"/>
    </location>
</feature>
<reference evidence="2 3" key="1">
    <citation type="submission" date="2014-03" db="EMBL/GenBank/DDBJ databases">
        <title>Draft genome of the hookworm Oesophagostomum dentatum.</title>
        <authorList>
            <person name="Mitreva M."/>
        </authorList>
    </citation>
    <scope>NUCLEOTIDE SEQUENCE [LARGE SCALE GENOMIC DNA]</scope>
    <source>
        <strain evidence="2 3">OD-Hann</strain>
    </source>
</reference>
<protein>
    <submittedName>
        <fullName evidence="2">Uncharacterized protein</fullName>
    </submittedName>
</protein>
<dbReference type="Proteomes" id="UP000053660">
    <property type="component" value="Unassembled WGS sequence"/>
</dbReference>
<dbReference type="EMBL" id="KN611372">
    <property type="protein sequence ID" value="KHJ76825.1"/>
    <property type="molecule type" value="Genomic_DNA"/>
</dbReference>
<dbReference type="AlphaFoldDB" id="A0A0B1S0T1"/>
<feature type="compositionally biased region" description="Basic and acidic residues" evidence="1">
    <location>
        <begin position="1"/>
        <end position="12"/>
    </location>
</feature>
<accession>A0A0B1S0T1</accession>